<comment type="caution">
    <text evidence="6">The sequence shown here is derived from an EMBL/GenBank/DDBJ whole genome shotgun (WGS) entry which is preliminary data.</text>
</comment>
<organism evidence="6 7">
    <name type="scientific">Vibrio viridaestus</name>
    <dbReference type="NCBI Taxonomy" id="2487322"/>
    <lineage>
        <taxon>Bacteria</taxon>
        <taxon>Pseudomonadati</taxon>
        <taxon>Pseudomonadota</taxon>
        <taxon>Gammaproteobacteria</taxon>
        <taxon>Vibrionales</taxon>
        <taxon>Vibrionaceae</taxon>
        <taxon>Vibrio</taxon>
    </lineage>
</organism>
<dbReference type="SUPFAM" id="SSF53850">
    <property type="entry name" value="Periplasmic binding protein-like II"/>
    <property type="match status" value="1"/>
</dbReference>
<evidence type="ECO:0000256" key="1">
    <source>
        <dbReference type="ARBA" id="ARBA00005695"/>
    </source>
</evidence>
<accession>A0A3N9TEJ8</accession>
<gene>
    <name evidence="6" type="ORF">EES38_17355</name>
</gene>
<dbReference type="GO" id="GO:1904680">
    <property type="term" value="F:peptide transmembrane transporter activity"/>
    <property type="evidence" value="ECO:0007669"/>
    <property type="project" value="TreeGrafter"/>
</dbReference>
<dbReference type="GO" id="GO:0030288">
    <property type="term" value="C:outer membrane-bounded periplasmic space"/>
    <property type="evidence" value="ECO:0007669"/>
    <property type="project" value="UniProtKB-ARBA"/>
</dbReference>
<dbReference type="CDD" id="cd08503">
    <property type="entry name" value="PBP2_NikA_DppA_OppA_like_17"/>
    <property type="match status" value="1"/>
</dbReference>
<keyword evidence="4" id="KW-0472">Membrane</keyword>
<dbReference type="EMBL" id="RJVQ01000009">
    <property type="protein sequence ID" value="RQW61875.1"/>
    <property type="molecule type" value="Genomic_DNA"/>
</dbReference>
<keyword evidence="7" id="KW-1185">Reference proteome</keyword>
<dbReference type="PANTHER" id="PTHR30290:SF9">
    <property type="entry name" value="OLIGOPEPTIDE-BINDING PROTEIN APPA"/>
    <property type="match status" value="1"/>
</dbReference>
<dbReference type="RefSeq" id="WP_124938473.1">
    <property type="nucleotide sequence ID" value="NZ_RJVQ01000009.1"/>
</dbReference>
<evidence type="ECO:0000313" key="6">
    <source>
        <dbReference type="EMBL" id="RQW61875.1"/>
    </source>
</evidence>
<dbReference type="Proteomes" id="UP000281112">
    <property type="component" value="Unassembled WGS sequence"/>
</dbReference>
<evidence type="ECO:0000259" key="5">
    <source>
        <dbReference type="Pfam" id="PF00496"/>
    </source>
</evidence>
<dbReference type="Gene3D" id="3.90.76.10">
    <property type="entry name" value="Dipeptide-binding Protein, Domain 1"/>
    <property type="match status" value="1"/>
</dbReference>
<feature type="transmembrane region" description="Helical" evidence="4">
    <location>
        <begin position="28"/>
        <end position="50"/>
    </location>
</feature>
<feature type="domain" description="Solute-binding protein family 5" evidence="5">
    <location>
        <begin position="115"/>
        <end position="461"/>
    </location>
</feature>
<reference evidence="6 7" key="1">
    <citation type="submission" date="2018-11" db="EMBL/GenBank/DDBJ databases">
        <title>Vibrio LJC006 sp. nov., isolated from seawater during the bloom of the enteromorpha.</title>
        <authorList>
            <person name="Liang J."/>
        </authorList>
    </citation>
    <scope>NUCLEOTIDE SEQUENCE [LARGE SCALE GENOMIC DNA]</scope>
    <source>
        <strain evidence="6 7">LJC006</strain>
    </source>
</reference>
<dbReference type="InterPro" id="IPR000914">
    <property type="entry name" value="SBP_5_dom"/>
</dbReference>
<evidence type="ECO:0000256" key="4">
    <source>
        <dbReference type="SAM" id="Phobius"/>
    </source>
</evidence>
<proteinExistence type="inferred from homology"/>
<dbReference type="InterPro" id="IPR039424">
    <property type="entry name" value="SBP_5"/>
</dbReference>
<evidence type="ECO:0000256" key="3">
    <source>
        <dbReference type="ARBA" id="ARBA00022729"/>
    </source>
</evidence>
<dbReference type="OrthoDB" id="9801912at2"/>
<dbReference type="InterPro" id="IPR030678">
    <property type="entry name" value="Peptide/Ni-bd"/>
</dbReference>
<protein>
    <submittedName>
        <fullName evidence="6">ABC transporter substrate-binding protein</fullName>
    </submittedName>
</protein>
<dbReference type="Gene3D" id="3.40.190.10">
    <property type="entry name" value="Periplasmic binding protein-like II"/>
    <property type="match status" value="1"/>
</dbReference>
<evidence type="ECO:0000313" key="7">
    <source>
        <dbReference type="Proteomes" id="UP000281112"/>
    </source>
</evidence>
<keyword evidence="3" id="KW-0732">Signal</keyword>
<dbReference type="Pfam" id="PF00496">
    <property type="entry name" value="SBP_bac_5"/>
    <property type="match status" value="1"/>
</dbReference>
<evidence type="ECO:0000256" key="2">
    <source>
        <dbReference type="ARBA" id="ARBA00022448"/>
    </source>
</evidence>
<dbReference type="InterPro" id="IPR006311">
    <property type="entry name" value="TAT_signal"/>
</dbReference>
<dbReference type="AlphaFoldDB" id="A0A3N9TEJ8"/>
<dbReference type="GO" id="GO:0015833">
    <property type="term" value="P:peptide transport"/>
    <property type="evidence" value="ECO:0007669"/>
    <property type="project" value="TreeGrafter"/>
</dbReference>
<keyword evidence="4" id="KW-1133">Transmembrane helix</keyword>
<dbReference type="PANTHER" id="PTHR30290">
    <property type="entry name" value="PERIPLASMIC BINDING COMPONENT OF ABC TRANSPORTER"/>
    <property type="match status" value="1"/>
</dbReference>
<keyword evidence="4" id="KW-0812">Transmembrane</keyword>
<keyword evidence="2" id="KW-0813">Transport</keyword>
<comment type="similarity">
    <text evidence="1">Belongs to the bacterial solute-binding protein 5 family.</text>
</comment>
<dbReference type="PROSITE" id="PS51318">
    <property type="entry name" value="TAT"/>
    <property type="match status" value="1"/>
</dbReference>
<sequence>MKDQKIITGQECINDFERLTRQGRSRRSLLKSLGAAGLVLAASGTAISPFNVFAQDEGKSTSNLGKPGGKIKVASLSISTADTLDPAKGAFSTDYTRHYMVYNGLTKFDDQLVPHLELAESIENDQATVWHVKLKKGISFHDGKELTADDVVFSLNRHKDPVTASKVMGLAKQIKSVEATNKYEVTITLEGPNAEFPSILAISHMLIVPANVTDFNKGIGTGPFKLAEFKPGITTVVTKNENYWKPGLPYLDQVELFAIADEPSRVNALLSGEVHVISEVNPRSTDRIESSSGHEFINVPSGNYTDLIVRQDMMPGKSADFTEGMKLLMDREQIKSAIFQDFATIGNDTPIAPGARYYNSDLKQRSFDPDKAKFLIKKAGFADAKIPLVASNAAAGSVDIAVLMQQSAAKVGIKLDVQTKSIDGYWSNHWAKHPLSFGNINARPSADIIFSQFFLSSAAWNESHWKNTAFDKLLIDARKETDESRRAQMYAEMQTLVHDNSGIGVPIFISKIDGIDSRLKGYGTNPLGSFMGYMFAEKVWLDA</sequence>
<dbReference type="PIRSF" id="PIRSF002741">
    <property type="entry name" value="MppA"/>
    <property type="match status" value="1"/>
</dbReference>
<dbReference type="Gene3D" id="3.10.105.10">
    <property type="entry name" value="Dipeptide-binding Protein, Domain 3"/>
    <property type="match status" value="1"/>
</dbReference>
<name>A0A3N9TEJ8_9VIBR</name>
<dbReference type="GO" id="GO:0043190">
    <property type="term" value="C:ATP-binding cassette (ABC) transporter complex"/>
    <property type="evidence" value="ECO:0007669"/>
    <property type="project" value="InterPro"/>
</dbReference>